<dbReference type="Gene3D" id="3.40.225.10">
    <property type="entry name" value="Class II aldolase/adducin N-terminal domain"/>
    <property type="match status" value="1"/>
</dbReference>
<dbReference type="InterPro" id="IPR036409">
    <property type="entry name" value="Aldolase_II/adducin_N_sf"/>
</dbReference>
<keyword evidence="5" id="KW-1185">Reference proteome</keyword>
<evidence type="ECO:0000259" key="3">
    <source>
        <dbReference type="SMART" id="SM01007"/>
    </source>
</evidence>
<protein>
    <submittedName>
        <fullName evidence="4">Class II aldolase/adducin family protein</fullName>
    </submittedName>
</protein>
<keyword evidence="1" id="KW-0479">Metal-binding</keyword>
<dbReference type="PANTHER" id="PTHR22789:SF0">
    <property type="entry name" value="3-OXO-TETRONATE 4-PHOSPHATE DECARBOXYLASE-RELATED"/>
    <property type="match status" value="1"/>
</dbReference>
<dbReference type="PANTHER" id="PTHR22789">
    <property type="entry name" value="FUCULOSE PHOSPHATE ALDOLASE"/>
    <property type="match status" value="1"/>
</dbReference>
<dbReference type="GO" id="GO:0016832">
    <property type="term" value="F:aldehyde-lyase activity"/>
    <property type="evidence" value="ECO:0007669"/>
    <property type="project" value="TreeGrafter"/>
</dbReference>
<name>A0A9X2RVD6_STRMQ</name>
<dbReference type="GO" id="GO:0046872">
    <property type="term" value="F:metal ion binding"/>
    <property type="evidence" value="ECO:0007669"/>
    <property type="project" value="UniProtKB-KW"/>
</dbReference>
<dbReference type="InterPro" id="IPR050197">
    <property type="entry name" value="Aldolase_class_II_sugar_metab"/>
</dbReference>
<reference evidence="4" key="1">
    <citation type="submission" date="2022-06" db="EMBL/GenBank/DDBJ databases">
        <title>WGS of actinobacteria.</title>
        <authorList>
            <person name="Thawai C."/>
        </authorList>
    </citation>
    <scope>NUCLEOTIDE SEQUENCE</scope>
    <source>
        <strain evidence="4">DSM 42010</strain>
    </source>
</reference>
<gene>
    <name evidence="4" type="ORF">NQU54_24635</name>
</gene>
<keyword evidence="2" id="KW-0456">Lyase</keyword>
<dbReference type="EMBL" id="JANIIC010000030">
    <property type="protein sequence ID" value="MCQ8832167.1"/>
    <property type="molecule type" value="Genomic_DNA"/>
</dbReference>
<evidence type="ECO:0000256" key="1">
    <source>
        <dbReference type="ARBA" id="ARBA00022723"/>
    </source>
</evidence>
<dbReference type="GO" id="GO:0019323">
    <property type="term" value="P:pentose catabolic process"/>
    <property type="evidence" value="ECO:0007669"/>
    <property type="project" value="TreeGrafter"/>
</dbReference>
<dbReference type="Proteomes" id="UP001142400">
    <property type="component" value="Unassembled WGS sequence"/>
</dbReference>
<evidence type="ECO:0000313" key="5">
    <source>
        <dbReference type="Proteomes" id="UP001142400"/>
    </source>
</evidence>
<dbReference type="GO" id="GO:0005829">
    <property type="term" value="C:cytosol"/>
    <property type="evidence" value="ECO:0007669"/>
    <property type="project" value="TreeGrafter"/>
</dbReference>
<evidence type="ECO:0000256" key="2">
    <source>
        <dbReference type="ARBA" id="ARBA00023239"/>
    </source>
</evidence>
<accession>A0A9X2RVD6</accession>
<dbReference type="SMART" id="SM01007">
    <property type="entry name" value="Aldolase_II"/>
    <property type="match status" value="1"/>
</dbReference>
<comment type="caution">
    <text evidence="4">The sequence shown here is derived from an EMBL/GenBank/DDBJ whole genome shotgun (WGS) entry which is preliminary data.</text>
</comment>
<dbReference type="Pfam" id="PF00596">
    <property type="entry name" value="Aldolase_II"/>
    <property type="match status" value="1"/>
</dbReference>
<dbReference type="AlphaFoldDB" id="A0A9X2RVD6"/>
<evidence type="ECO:0000313" key="4">
    <source>
        <dbReference type="EMBL" id="MCQ8832167.1"/>
    </source>
</evidence>
<sequence length="242" mass="25496">MTPAQARRAAVEASHALAAAGQGDMVWGHAAVRDPEARGIWIKAPGWGLEEVRDDRLQLVSYDAEVLHGEGVPHKECHIHLEILRASPELNCTVHTHAVSAVAFATLDVPLMPLSHEGALFSGDDVPRFRDTGGLVSSSDLGKRLTTALGAAPAALMPKHGLVAAGRTAAAAVMHAVLLDRACAVQLRVQAVGPAVVRSDAWEARAKRAQCWPDSQLEAGYRYLVRQAAGSLAAVGASPHTT</sequence>
<feature type="domain" description="Class II aldolase/adducin N-terminal" evidence="3">
    <location>
        <begin position="8"/>
        <end position="187"/>
    </location>
</feature>
<proteinExistence type="predicted"/>
<dbReference type="InterPro" id="IPR001303">
    <property type="entry name" value="Aldolase_II/adducin_N"/>
</dbReference>
<dbReference type="RefSeq" id="WP_257633020.1">
    <property type="nucleotide sequence ID" value="NZ_JANIIC010000030.1"/>
</dbReference>
<dbReference type="SUPFAM" id="SSF53639">
    <property type="entry name" value="AraD/HMP-PK domain-like"/>
    <property type="match status" value="1"/>
</dbReference>
<organism evidence="4 5">
    <name type="scientific">Streptomyces malaysiensis subsp. samsunensis</name>
    <dbReference type="NCBI Taxonomy" id="459658"/>
    <lineage>
        <taxon>Bacteria</taxon>
        <taxon>Bacillati</taxon>
        <taxon>Actinomycetota</taxon>
        <taxon>Actinomycetes</taxon>
        <taxon>Kitasatosporales</taxon>
        <taxon>Streptomycetaceae</taxon>
        <taxon>Streptomyces</taxon>
        <taxon>Streptomyces violaceusniger group</taxon>
    </lineage>
</organism>